<dbReference type="Proteomes" id="UP000272942">
    <property type="component" value="Unassembled WGS sequence"/>
</dbReference>
<evidence type="ECO:0000313" key="2">
    <source>
        <dbReference type="EMBL" id="VDP92461.1"/>
    </source>
</evidence>
<feature type="region of interest" description="Disordered" evidence="1">
    <location>
        <begin position="47"/>
        <end position="90"/>
    </location>
</feature>
<reference evidence="4" key="1">
    <citation type="submission" date="2016-06" db="UniProtKB">
        <authorList>
            <consortium name="WormBaseParasite"/>
        </authorList>
    </citation>
    <scope>IDENTIFICATION</scope>
</reference>
<name>A0A183B7K4_9TREM</name>
<gene>
    <name evidence="2" type="ORF">ECPE_LOCUS15189</name>
</gene>
<evidence type="ECO:0000313" key="4">
    <source>
        <dbReference type="WBParaSite" id="ECPE_0001522901-mRNA-1"/>
    </source>
</evidence>
<keyword evidence="3" id="KW-1185">Reference proteome</keyword>
<proteinExistence type="predicted"/>
<evidence type="ECO:0000313" key="3">
    <source>
        <dbReference type="Proteomes" id="UP000272942"/>
    </source>
</evidence>
<dbReference type="EMBL" id="UZAN01059800">
    <property type="protein sequence ID" value="VDP92461.1"/>
    <property type="molecule type" value="Genomic_DNA"/>
</dbReference>
<protein>
    <submittedName>
        <fullName evidence="4">GGACT domain-containing protein</fullName>
    </submittedName>
</protein>
<dbReference type="AlphaFoldDB" id="A0A183B7K4"/>
<evidence type="ECO:0000256" key="1">
    <source>
        <dbReference type="SAM" id="MobiDB-lite"/>
    </source>
</evidence>
<reference evidence="2 3" key="2">
    <citation type="submission" date="2018-11" db="EMBL/GenBank/DDBJ databases">
        <authorList>
            <consortium name="Pathogen Informatics"/>
        </authorList>
    </citation>
    <scope>NUCLEOTIDE SEQUENCE [LARGE SCALE GENOMIC DNA]</scope>
    <source>
        <strain evidence="2 3">Egypt</strain>
    </source>
</reference>
<accession>A0A183B7K4</accession>
<dbReference type="WBParaSite" id="ECPE_0001522901-mRNA-1">
    <property type="protein sequence ID" value="ECPE_0001522901-mRNA-1"/>
    <property type="gene ID" value="ECPE_0001522901"/>
</dbReference>
<organism evidence="4">
    <name type="scientific">Echinostoma caproni</name>
    <dbReference type="NCBI Taxonomy" id="27848"/>
    <lineage>
        <taxon>Eukaryota</taxon>
        <taxon>Metazoa</taxon>
        <taxon>Spiralia</taxon>
        <taxon>Lophotrochozoa</taxon>
        <taxon>Platyhelminthes</taxon>
        <taxon>Trematoda</taxon>
        <taxon>Digenea</taxon>
        <taxon>Plagiorchiida</taxon>
        <taxon>Echinostomata</taxon>
        <taxon>Echinostomatoidea</taxon>
        <taxon>Echinostomatidae</taxon>
        <taxon>Echinostoma</taxon>
    </lineage>
</organism>
<feature type="compositionally biased region" description="Acidic residues" evidence="1">
    <location>
        <begin position="53"/>
        <end position="87"/>
    </location>
</feature>
<sequence>MSTSVVLYGSLSPGPVMIKLQSLKCVVGRLPTETAIYDEEHLININIRTTHQDDDDELYDDDDDDDSDDDDDDDDSDDDDDDDDISTDVENYTTELAEWCSTAERYRTQMFSILFTYEFVGDQHLGSYLS</sequence>